<dbReference type="OrthoDB" id="2747330at2759"/>
<evidence type="ECO:0000256" key="3">
    <source>
        <dbReference type="ARBA" id="ARBA00022729"/>
    </source>
</evidence>
<dbReference type="GO" id="GO:0005576">
    <property type="term" value="C:extracellular region"/>
    <property type="evidence" value="ECO:0007669"/>
    <property type="project" value="TreeGrafter"/>
</dbReference>
<dbReference type="FunFam" id="2.40.70.10:FF:000016">
    <property type="entry name" value="Probable aspartic protease At2g35615"/>
    <property type="match status" value="1"/>
</dbReference>
<keyword evidence="7" id="KW-1133">Transmembrane helix</keyword>
<feature type="domain" description="Peptidase A1" evidence="8">
    <location>
        <begin position="65"/>
        <end position="405"/>
    </location>
</feature>
<name>A0A1S2XFB6_CICAR</name>
<organism evidence="9 10">
    <name type="scientific">Cicer arietinum</name>
    <name type="common">Chickpea</name>
    <name type="synonym">Garbanzo</name>
    <dbReference type="NCBI Taxonomy" id="3827"/>
    <lineage>
        <taxon>Eukaryota</taxon>
        <taxon>Viridiplantae</taxon>
        <taxon>Streptophyta</taxon>
        <taxon>Embryophyta</taxon>
        <taxon>Tracheophyta</taxon>
        <taxon>Spermatophyta</taxon>
        <taxon>Magnoliopsida</taxon>
        <taxon>eudicotyledons</taxon>
        <taxon>Gunneridae</taxon>
        <taxon>Pentapetalae</taxon>
        <taxon>rosids</taxon>
        <taxon>fabids</taxon>
        <taxon>Fabales</taxon>
        <taxon>Fabaceae</taxon>
        <taxon>Papilionoideae</taxon>
        <taxon>50 kb inversion clade</taxon>
        <taxon>NPAAA clade</taxon>
        <taxon>Hologalegina</taxon>
        <taxon>IRL clade</taxon>
        <taxon>Cicereae</taxon>
        <taxon>Cicer</taxon>
    </lineage>
</organism>
<proteinExistence type="inferred from homology"/>
<dbReference type="eggNOG" id="KOG1339">
    <property type="taxonomic scope" value="Eukaryota"/>
</dbReference>
<dbReference type="InterPro" id="IPR034161">
    <property type="entry name" value="Pepsin-like_plant"/>
</dbReference>
<evidence type="ECO:0000313" key="11">
    <source>
        <dbReference type="RefSeq" id="XP_004488500.1"/>
    </source>
</evidence>
<dbReference type="InterPro" id="IPR021109">
    <property type="entry name" value="Peptidase_aspartic_dom_sf"/>
</dbReference>
<dbReference type="AlphaFoldDB" id="A0A1S2XFB6"/>
<dbReference type="RefSeq" id="XP_004488499.1">
    <property type="nucleotide sequence ID" value="XM_004488442.1"/>
</dbReference>
<reference evidence="9" key="1">
    <citation type="journal article" date="2013" name="Nat. Biotechnol.">
        <title>Draft genome sequence of chickpea (Cicer arietinum) provides a resource for trait improvement.</title>
        <authorList>
            <person name="Varshney R.K."/>
            <person name="Song C."/>
            <person name="Saxena R.K."/>
            <person name="Azam S."/>
            <person name="Yu S."/>
            <person name="Sharpe A.G."/>
            <person name="Cannon S."/>
            <person name="Baek J."/>
            <person name="Rosen B.D."/>
            <person name="Tar'an B."/>
            <person name="Millan T."/>
            <person name="Zhang X."/>
            <person name="Ramsay L.D."/>
            <person name="Iwata A."/>
            <person name="Wang Y."/>
            <person name="Nelson W."/>
            <person name="Farmer A.D."/>
            <person name="Gaur P.M."/>
            <person name="Soderlund C."/>
            <person name="Penmetsa R.V."/>
            <person name="Xu C."/>
            <person name="Bharti A.K."/>
            <person name="He W."/>
            <person name="Winter P."/>
            <person name="Zhao S."/>
            <person name="Hane J.K."/>
            <person name="Carrasquilla-Garcia N."/>
            <person name="Condie J.A."/>
            <person name="Upadhyaya H.D."/>
            <person name="Luo M.C."/>
            <person name="Thudi M."/>
            <person name="Gowda C.L."/>
            <person name="Singh N.P."/>
            <person name="Lichtenzveig J."/>
            <person name="Gali K.K."/>
            <person name="Rubio J."/>
            <person name="Nadarajan N."/>
            <person name="Dolezel J."/>
            <person name="Bansal K.C."/>
            <person name="Xu X."/>
            <person name="Edwards D."/>
            <person name="Zhang G."/>
            <person name="Kahl G."/>
            <person name="Gil J."/>
            <person name="Singh K.B."/>
            <person name="Datta S.K."/>
            <person name="Jackson S.A."/>
            <person name="Wang J."/>
            <person name="Cook D.R."/>
        </authorList>
    </citation>
    <scope>NUCLEOTIDE SEQUENCE [LARGE SCALE GENOMIC DNA]</scope>
    <source>
        <strain evidence="9">cv. CDC Frontier</strain>
    </source>
</reference>
<evidence type="ECO:0000256" key="7">
    <source>
        <dbReference type="SAM" id="Phobius"/>
    </source>
</evidence>
<keyword evidence="2" id="KW-0645">Protease</keyword>
<dbReference type="GO" id="GO:0004190">
    <property type="term" value="F:aspartic-type endopeptidase activity"/>
    <property type="evidence" value="ECO:0007669"/>
    <property type="project" value="UniProtKB-KW"/>
</dbReference>
<dbReference type="CDD" id="cd05476">
    <property type="entry name" value="pepsin_A_like_plant"/>
    <property type="match status" value="1"/>
</dbReference>
<dbReference type="PaxDb" id="3827-XP_004488499.1"/>
<dbReference type="InterPro" id="IPR001969">
    <property type="entry name" value="Aspartic_peptidase_AS"/>
</dbReference>
<sequence>MVYPQTLVHPCFAIIFMLFIQFHLFTNIEAQNGGFSVKLIRKNSSHVSYNPNTAESPVSAYKSEYQMELSIGTPPTKIYAEVDTGSDLIWFQCAPCPNCYQQINPLFDPQSSSTYTNIPCGSDSCSKLGSTTCSPDQLNCIYTYSYADDSTTQGSLAQETFTLNSNTGAPVSFPGITFGCGHNDNGLFNEREMGLIGLGRGTVSLISQIGSSIGGNFFSQCLVPFNTDPSVTSTMSFGTGSEVTGDGVVSTSMFTIDEFPTQYFSILLGISVEDVNIPFNNDPSIEITSGNMMIDSGTPVTYLPEEFYNKVLSEVKNKISMQPAPGSMYLDLCYGTPNLEGPTITAHFQGGDVVLTPTQTFIPLEDGLFCFGFAATNTVYGVYGNYAQSNYLIGFDLDKQLISFKPTDCTKF</sequence>
<dbReference type="PROSITE" id="PS00141">
    <property type="entry name" value="ASP_PROTEASE"/>
    <property type="match status" value="1"/>
</dbReference>
<dbReference type="SUPFAM" id="SSF50630">
    <property type="entry name" value="Acid proteases"/>
    <property type="match status" value="1"/>
</dbReference>
<evidence type="ECO:0000256" key="6">
    <source>
        <dbReference type="ARBA" id="ARBA00023180"/>
    </source>
</evidence>
<dbReference type="PANTHER" id="PTHR47967:SF39">
    <property type="entry name" value="ASPARTYL PROTEASE FAMILY PROTEIN, PUTATIVE-RELATED"/>
    <property type="match status" value="1"/>
</dbReference>
<accession>A0A1S2XFB6</accession>
<feature type="transmembrane region" description="Helical" evidence="7">
    <location>
        <begin position="7"/>
        <end position="25"/>
    </location>
</feature>
<dbReference type="KEGG" id="cam:101514306"/>
<protein>
    <submittedName>
        <fullName evidence="10 11">Aspartic proteinase CDR1-like</fullName>
    </submittedName>
</protein>
<comment type="similarity">
    <text evidence="1">Belongs to the peptidase A1 family.</text>
</comment>
<dbReference type="GO" id="GO:0006508">
    <property type="term" value="P:proteolysis"/>
    <property type="evidence" value="ECO:0007669"/>
    <property type="project" value="UniProtKB-KW"/>
</dbReference>
<dbReference type="GeneID" id="101514306"/>
<keyword evidence="3" id="KW-0732">Signal</keyword>
<gene>
    <name evidence="10" type="primary">LOC101513971</name>
    <name evidence="11" type="synonym">LOC101514306</name>
</gene>
<evidence type="ECO:0000256" key="4">
    <source>
        <dbReference type="ARBA" id="ARBA00022750"/>
    </source>
</evidence>
<dbReference type="Pfam" id="PF14541">
    <property type="entry name" value="TAXi_C"/>
    <property type="match status" value="1"/>
</dbReference>
<dbReference type="GeneID" id="101513971"/>
<evidence type="ECO:0000256" key="2">
    <source>
        <dbReference type="ARBA" id="ARBA00022670"/>
    </source>
</evidence>
<dbReference type="KEGG" id="cam:101513971"/>
<dbReference type="InterPro" id="IPR033121">
    <property type="entry name" value="PEPTIDASE_A1"/>
</dbReference>
<dbReference type="RefSeq" id="XP_004488500.1">
    <property type="nucleotide sequence ID" value="XM_004488443.2"/>
</dbReference>
<dbReference type="InterPro" id="IPR032799">
    <property type="entry name" value="TAXi_C"/>
</dbReference>
<keyword evidence="7" id="KW-0812">Transmembrane</keyword>
<keyword evidence="9" id="KW-1185">Reference proteome</keyword>
<dbReference type="InterPro" id="IPR032861">
    <property type="entry name" value="TAXi_N"/>
</dbReference>
<dbReference type="InterPro" id="IPR051708">
    <property type="entry name" value="Plant_Aspart_Prot_A1"/>
</dbReference>
<dbReference type="PROSITE" id="PS51767">
    <property type="entry name" value="PEPTIDASE_A1"/>
    <property type="match status" value="1"/>
</dbReference>
<evidence type="ECO:0000259" key="8">
    <source>
        <dbReference type="PROSITE" id="PS51767"/>
    </source>
</evidence>
<evidence type="ECO:0000313" key="9">
    <source>
        <dbReference type="Proteomes" id="UP000087171"/>
    </source>
</evidence>
<reference evidence="10 11" key="2">
    <citation type="submission" date="2025-04" db="UniProtKB">
        <authorList>
            <consortium name="RefSeq"/>
        </authorList>
    </citation>
    <scope>IDENTIFICATION</scope>
    <source>
        <tissue evidence="10 11">Etiolated seedlings</tissue>
    </source>
</reference>
<keyword evidence="4" id="KW-0064">Aspartyl protease</keyword>
<dbReference type="Proteomes" id="UP000087171">
    <property type="component" value="Chromosome Ca1"/>
</dbReference>
<evidence type="ECO:0000256" key="1">
    <source>
        <dbReference type="ARBA" id="ARBA00007447"/>
    </source>
</evidence>
<keyword evidence="5" id="KW-0378">Hydrolase</keyword>
<dbReference type="STRING" id="3827.A0A1S2XFB6"/>
<keyword evidence="6" id="KW-0325">Glycoprotein</keyword>
<evidence type="ECO:0000256" key="5">
    <source>
        <dbReference type="ARBA" id="ARBA00022801"/>
    </source>
</evidence>
<dbReference type="PANTHER" id="PTHR47967">
    <property type="entry name" value="OS07G0603500 PROTEIN-RELATED"/>
    <property type="match status" value="1"/>
</dbReference>
<dbReference type="Pfam" id="PF14543">
    <property type="entry name" value="TAXi_N"/>
    <property type="match status" value="1"/>
</dbReference>
<dbReference type="Gene3D" id="2.40.70.10">
    <property type="entry name" value="Acid Proteases"/>
    <property type="match status" value="2"/>
</dbReference>
<evidence type="ECO:0000313" key="10">
    <source>
        <dbReference type="RefSeq" id="XP_004488499.1"/>
    </source>
</evidence>
<keyword evidence="7" id="KW-0472">Membrane</keyword>